<dbReference type="GO" id="GO:0005576">
    <property type="term" value="C:extracellular region"/>
    <property type="evidence" value="ECO:0007669"/>
    <property type="project" value="UniProtKB-SubCell"/>
</dbReference>
<keyword evidence="9" id="KW-1185">Reference proteome</keyword>
<dbReference type="Gene3D" id="2.180.10.10">
    <property type="entry name" value="RHS repeat-associated core"/>
    <property type="match status" value="2"/>
</dbReference>
<dbReference type="NCBIfam" id="TIGR01643">
    <property type="entry name" value="YD_repeat_2x"/>
    <property type="match status" value="2"/>
</dbReference>
<dbReference type="SUPFAM" id="SSF69318">
    <property type="entry name" value="Integrin alpha N-terminal domain"/>
    <property type="match status" value="1"/>
</dbReference>
<dbReference type="Proteomes" id="UP000246352">
    <property type="component" value="Unassembled WGS sequence"/>
</dbReference>
<dbReference type="PANTHER" id="PTHR32305:SF17">
    <property type="entry name" value="TRNA NUCLEASE WAPA"/>
    <property type="match status" value="1"/>
</dbReference>
<dbReference type="PANTHER" id="PTHR32305">
    <property type="match status" value="1"/>
</dbReference>
<evidence type="ECO:0000259" key="7">
    <source>
        <dbReference type="Pfam" id="PF25023"/>
    </source>
</evidence>
<keyword evidence="4" id="KW-0843">Virulence</keyword>
<evidence type="ECO:0000256" key="3">
    <source>
        <dbReference type="ARBA" id="ARBA00022737"/>
    </source>
</evidence>
<dbReference type="Pfam" id="PF05593">
    <property type="entry name" value="RHS_repeat"/>
    <property type="match status" value="2"/>
</dbReference>
<protein>
    <submittedName>
        <fullName evidence="8">RHS repeat-associated protein</fullName>
    </submittedName>
</protein>
<evidence type="ECO:0000259" key="6">
    <source>
        <dbReference type="Pfam" id="PF12256"/>
    </source>
</evidence>
<dbReference type="InterPro" id="IPR028994">
    <property type="entry name" value="Integrin_alpha_N"/>
</dbReference>
<feature type="domain" description="Insecticide toxin TcdB middle/N-terminal" evidence="6">
    <location>
        <begin position="853"/>
        <end position="952"/>
    </location>
</feature>
<reference evidence="8 9" key="1">
    <citation type="submission" date="2018-05" db="EMBL/GenBank/DDBJ databases">
        <title>Genomic Encyclopedia of Type Strains, Phase IV (KMG-IV): sequencing the most valuable type-strain genomes for metagenomic binning, comparative biology and taxonomic classification.</title>
        <authorList>
            <person name="Goeker M."/>
        </authorList>
    </citation>
    <scope>NUCLEOTIDE SEQUENCE [LARGE SCALE GENOMIC DNA]</scope>
    <source>
        <strain evidence="8 9">DSM 16791</strain>
    </source>
</reference>
<evidence type="ECO:0000256" key="2">
    <source>
        <dbReference type="ARBA" id="ARBA00022525"/>
    </source>
</evidence>
<dbReference type="InterPro" id="IPR050708">
    <property type="entry name" value="T6SS_VgrG/RHS"/>
</dbReference>
<evidence type="ECO:0000256" key="4">
    <source>
        <dbReference type="ARBA" id="ARBA00023026"/>
    </source>
</evidence>
<dbReference type="GO" id="GO:0005737">
    <property type="term" value="C:cytoplasm"/>
    <property type="evidence" value="ECO:0007669"/>
    <property type="project" value="InterPro"/>
</dbReference>
<name>A0A317PRK0_9HYPH</name>
<keyword evidence="2" id="KW-0964">Secreted</keyword>
<gene>
    <name evidence="8" type="ORF">DFR52_102176</name>
</gene>
<dbReference type="InterPro" id="IPR022045">
    <property type="entry name" value="TcdB_toxin_mid/N"/>
</dbReference>
<dbReference type="InterPro" id="IPR006530">
    <property type="entry name" value="YD"/>
</dbReference>
<sequence length="2114" mass="227456">MAPEAPVAKDDTGAKTLASPEAAVTAAATASATTNDTGYPEPAIAPASLPETSGNGSLGYSYPIDSPEFRGLGPGIALTYDSTRKTKRSANYQGWSGYGWGIAGFDVIERERPRRGVAAFNAQDVFVLNGVELVACASGMVSPSCDASVGGTHTTEIESYRRIAFDAGANSWTITDKDGTRTILRSVGTLSGQGGLTGDLLTLSRDFRWLVAEVVDTHGNRIVYSYACDTLPACHPSAVALYNQGASTPYARTLFHWEARPDTILMANGLTLSRDTNRLRAVSVEVGGVVRSAYTLHYIQDAFSGASLLAEIRRYGRGVNVLAAEPVGSAYKATKFESAAPMAWTTQTVPPPPIVDAAPFDSYVVRRQHLPDGESAWWVLYKARFAIINPSFTWYNLRECPGQTQAGQGQVGQQQGWVCNKYNVGSYIVGTRYSDASLQVATGTYRYHRISSSGPSGTATPPNVIATSAMKDEFSASDKKVLFSSGTAVAFPPETFGSSTLADSNLSNQEPVSASNACKALYGTTASVSTRKIQGKFLPGLGTQDIFQCQVTSTYGVPHEGEDPRVVTTYKGVLVRVKPYSGEYGNSILCSTHPEPVIRDICSRIPNTVGRALDHDGDGIDTFVQTNVPLGKESPALDFAGNTSEILLQRPTSQYDYSAKIYTYDGQAWSYKSTTINCRACGYADLNGDNVTDRLNFVDPDGRHQIYLWTGVRFEQLPDATGGMNFDFPKVRYSGNDSGPPGVDYKLADMNNDGRTEILMPRENVTVASPGAMPDYSARAIYVTLEEGGGRLVDQIVPLSQRALDTTPAPEPTEAFWLNDLNLDGVPDKILGTTSLADLAPNGPNPPTILLSGTTSPGLLVSITTEIGGKASFEYKPSTAWVNEFLPFVIPTVSAITAADGRGHFARTTYAYAGGRFDTAARKFLGYRTITETKPPVGAEVVGSATETTYRQDLASYGLPEKVLYRDSAGALMKQVDHAYSVNLASRPYRALRTQTDVRLLDVEASRVRETYAYDAYGNLADQYEHGRLDVAGDERRTVVAFAYNPSVYIVGKPKYRFVQQDPATPLLRNSMEYFAYDGNALPDTPPTIGDLTRHAVMADEYANPQRHQSTYYSYDAWGNRTSEQDDEGSRTEWDYDATHHLFAVAERQPQYFAGDTRFAVTIVTDPVCGVETSRTDVNSIVHTRTYDGFCRPLSYANGSTGYLVTSEYGNEGDPASQYILTRKRISGAAMSYTLNYYDGLGRGWQTETAGDSSTDAAERRIVSRRFDRRNRLRWETLPYHQGETQYAVATTHDWADRPTSITHADGAVTTMAYDLNLGITTGVAPSINAGLERVSVNEAGLRLTKTTSSAFGKPIHIEKTNEGRAVVETRAYDMLDRMVHVRDPLGAVWTYVYDMAGNRIGVTDPDLGQWSYSYDRANRLKTQTDARGVVTTMTYDAMGRLLTRTAAGQAGTTILASNSYDSAVSGYANVGQLTRSETPDGVSHVFDWHPSGQIARDAAIIDGVYHTTQTQYSDGHLPVSMLYQPHALSVGSAAEPWTYTLGGLSRTVPGYVTETIYEPDNQTREIRYANGVVTRFSYSPTRRWLTRIETLAPGGATHLVDSSYTRDAVGRITRIDALTPDDSWVYSYDGLDQLLSADNLGGTSLDEVFTYNDGGNRLTRNGLAYTYPAGNQARPHAVLSVGATSFAYDANGNMVSDGDRTLAWDDTNRLTGVLLTPQASPVTFKYGSDGSRARKTSQFASTIYPSANAEIDTAGMPAGGSLAAGTAYYPVGAYTRYPHMDVKIEGGARQFLHRDHLASVRVVTDAAGAVVESTGYMPYGRKLNQGFQTQKSFLSERDDPETGLIYLNARYMHPDLGRFISPDDWDPTLPGVGTNRYAYTGNDPVNKSDPNGHSDWSFGFYGEVTPGTGIGSGLGVTISAPTERDPGAKYDLSIDATISGRAGLGIGLTGYGTTNPVSSPDQDVFSGSLTADVTFSVGPVAGTVSAGVSKNVKGAVSPTVGRNIPVGPTGLPSLRGGLTTGLNANGSFSVRGAWEAIASLFSGSNNERNKKSREKSSTTGTAHGARGVGSPTAIGSESETGSGSSNAGDVGQRDSGSRPTGAPPGIGTSPHAL</sequence>
<organism evidence="8 9">
    <name type="scientific">Hoeflea marina</name>
    <dbReference type="NCBI Taxonomy" id="274592"/>
    <lineage>
        <taxon>Bacteria</taxon>
        <taxon>Pseudomonadati</taxon>
        <taxon>Pseudomonadota</taxon>
        <taxon>Alphaproteobacteria</taxon>
        <taxon>Hyphomicrobiales</taxon>
        <taxon>Rhizobiaceae</taxon>
        <taxon>Hoeflea</taxon>
    </lineage>
</organism>
<feature type="region of interest" description="Disordered" evidence="5">
    <location>
        <begin position="2046"/>
        <end position="2114"/>
    </location>
</feature>
<dbReference type="Pfam" id="PF25023">
    <property type="entry name" value="TEN_YD-shell"/>
    <property type="match status" value="1"/>
</dbReference>
<accession>A0A317PRK0</accession>
<dbReference type="Pfam" id="PF03534">
    <property type="entry name" value="SpvB"/>
    <property type="match status" value="1"/>
</dbReference>
<dbReference type="InterPro" id="IPR003284">
    <property type="entry name" value="Sal_SpvB"/>
</dbReference>
<dbReference type="InterPro" id="IPR022385">
    <property type="entry name" value="Rhs_assc_core"/>
</dbReference>
<dbReference type="InterPro" id="IPR031325">
    <property type="entry name" value="RHS_repeat"/>
</dbReference>
<proteinExistence type="predicted"/>
<evidence type="ECO:0000256" key="1">
    <source>
        <dbReference type="ARBA" id="ARBA00004613"/>
    </source>
</evidence>
<dbReference type="InterPro" id="IPR056823">
    <property type="entry name" value="TEN-like_YD-shell"/>
</dbReference>
<dbReference type="Pfam" id="PF12256">
    <property type="entry name" value="TcdB_toxin_midN"/>
    <property type="match status" value="1"/>
</dbReference>
<comment type="caution">
    <text evidence="8">The sequence shown here is derived from an EMBL/GenBank/DDBJ whole genome shotgun (WGS) entry which is preliminary data.</text>
</comment>
<evidence type="ECO:0000313" key="9">
    <source>
        <dbReference type="Proteomes" id="UP000246352"/>
    </source>
</evidence>
<feature type="region of interest" description="Disordered" evidence="5">
    <location>
        <begin position="1"/>
        <end position="20"/>
    </location>
</feature>
<evidence type="ECO:0000256" key="5">
    <source>
        <dbReference type="SAM" id="MobiDB-lite"/>
    </source>
</evidence>
<feature type="region of interest" description="Disordered" evidence="5">
    <location>
        <begin position="31"/>
        <end position="51"/>
    </location>
</feature>
<comment type="subcellular location">
    <subcellularLocation>
        <location evidence="1">Secreted</location>
    </subcellularLocation>
</comment>
<dbReference type="EMBL" id="QGTR01000002">
    <property type="protein sequence ID" value="PWW01514.1"/>
    <property type="molecule type" value="Genomic_DNA"/>
</dbReference>
<keyword evidence="3" id="KW-0677">Repeat</keyword>
<evidence type="ECO:0000313" key="8">
    <source>
        <dbReference type="EMBL" id="PWW01514.1"/>
    </source>
</evidence>
<feature type="domain" description="Teneurin-like YD-shell" evidence="7">
    <location>
        <begin position="1791"/>
        <end position="1886"/>
    </location>
</feature>
<dbReference type="NCBIfam" id="TIGR03696">
    <property type="entry name" value="Rhs_assc_core"/>
    <property type="match status" value="1"/>
</dbReference>
<feature type="compositionally biased region" description="Low complexity" evidence="5">
    <location>
        <begin position="2076"/>
        <end position="2086"/>
    </location>
</feature>